<dbReference type="EMBL" id="OX596103">
    <property type="protein sequence ID" value="CAM9829205.1"/>
    <property type="molecule type" value="Genomic_DNA"/>
</dbReference>
<dbReference type="Proteomes" id="UP001162501">
    <property type="component" value="Chromosome 19"/>
</dbReference>
<proteinExistence type="predicted"/>
<reference evidence="1" key="1">
    <citation type="submission" date="2023-05" db="EMBL/GenBank/DDBJ databases">
        <authorList>
            <consortium name="ELIXIR-Norway"/>
        </authorList>
    </citation>
    <scope>NUCLEOTIDE SEQUENCE</scope>
</reference>
<protein>
    <submittedName>
        <fullName evidence="1">Uncharacterized protein</fullName>
    </submittedName>
</protein>
<reference evidence="1" key="2">
    <citation type="submission" date="2025-03" db="EMBL/GenBank/DDBJ databases">
        <authorList>
            <consortium name="ELIXIR-Norway"/>
            <consortium name="Elixir Norway"/>
        </authorList>
    </citation>
    <scope>NUCLEOTIDE SEQUENCE</scope>
</reference>
<sequence>MASSSSSSTSGGPIARGSRRRRLVLKLSQKDTLQALFQQNPYPGIATRERLARELGIAESRVQVWFQNQRRRRLKQSRSPSANMRQDGEGAPGEARRKRTAISPSQTRILVQAFTRDRFPGIAAREELARQTGIPEPRIQIWFQNRRARHPQQSARGPGNAPSPGAAADAGAHPALPGTASILEEFVEATGIPDTQAPSPGAAADSEIWFQNRRARHPQQSARGPGNAPSPGAAADAGAHPALPGTASILEEFVEATGIPDTQAPSPGAAADSEIWFQNRRARHPQQSARGPGNAPSPGAAADAGAHPALPGTASILEEFVEATGIPDTQAPSPGAAADSEIWFQNRRARHPQQSARGPGNAPSPGAAADAGAHPALPGTASILEEFVEATGIPDTQAPSPGAAADSEIWFQNRRARHPQQSARGPGNAPSPGAAADAGAHPALPGTASILEEFVEATGIPDTQAPSPGAAADSEVHPALPDAPSFLDELLEATGIADWQAPSPGAAADAGAHPALPVATSFLDELLDATGIEDSQAPSPEPGADAGVHPALPDPPSFLDELLEATGLGSSQAPSPGAAADAGAHPALPGTPSFLGQLLEATDIAASQAPSLGPYADAGAHLALPGSPSLQDELLAVTCIPGSPGPSLGSSPVIPGYHPALPGSPSLLEEIMAASSIQDTPWSSPRAAADEEGVEAILEAPLREEDYQALLDMLPGSPGPRA</sequence>
<name>A0AC59YME1_RANTA</name>
<gene>
    <name evidence="1" type="ORF">MRATA1EN22A_LOCUS8030</name>
</gene>
<organism evidence="1 2">
    <name type="scientific">Rangifer tarandus platyrhynchus</name>
    <name type="common">Svalbard reindeer</name>
    <dbReference type="NCBI Taxonomy" id="3082113"/>
    <lineage>
        <taxon>Eukaryota</taxon>
        <taxon>Metazoa</taxon>
        <taxon>Chordata</taxon>
        <taxon>Craniata</taxon>
        <taxon>Vertebrata</taxon>
        <taxon>Euteleostomi</taxon>
        <taxon>Mammalia</taxon>
        <taxon>Eutheria</taxon>
        <taxon>Laurasiatheria</taxon>
        <taxon>Artiodactyla</taxon>
        <taxon>Ruminantia</taxon>
        <taxon>Pecora</taxon>
        <taxon>Cervidae</taxon>
        <taxon>Odocoileinae</taxon>
        <taxon>Rangifer</taxon>
    </lineage>
</organism>
<accession>A0AC59YME1</accession>
<evidence type="ECO:0000313" key="2">
    <source>
        <dbReference type="Proteomes" id="UP001162501"/>
    </source>
</evidence>
<evidence type="ECO:0000313" key="1">
    <source>
        <dbReference type="EMBL" id="CAM9829205.1"/>
    </source>
</evidence>